<accession>E8Q6Q5</accession>
<dbReference type="STRING" id="859654.BVAF_087"/>
<dbReference type="SUPFAM" id="SSF55653">
    <property type="entry name" value="Ribosomal protein L9 C-domain"/>
    <property type="match status" value="1"/>
</dbReference>
<gene>
    <name evidence="7 9" type="primary">rplI</name>
    <name evidence="9" type="ordered locus">BVAF_087</name>
</gene>
<dbReference type="InterPro" id="IPR036791">
    <property type="entry name" value="Ribosomal_bL9_C_sf"/>
</dbReference>
<keyword evidence="4 7" id="KW-0689">Ribosomal protein</keyword>
<evidence type="ECO:0000256" key="4">
    <source>
        <dbReference type="ARBA" id="ARBA00022980"/>
    </source>
</evidence>
<dbReference type="Pfam" id="PF03948">
    <property type="entry name" value="Ribosomal_L9_C"/>
    <property type="match status" value="1"/>
</dbReference>
<dbReference type="SUPFAM" id="SSF55658">
    <property type="entry name" value="L9 N-domain-like"/>
    <property type="match status" value="1"/>
</dbReference>
<evidence type="ECO:0000256" key="2">
    <source>
        <dbReference type="ARBA" id="ARBA00022730"/>
    </source>
</evidence>
<evidence type="ECO:0000256" key="6">
    <source>
        <dbReference type="ARBA" id="ARBA00035292"/>
    </source>
</evidence>
<dbReference type="Proteomes" id="UP000007464">
    <property type="component" value="Chromosome"/>
</dbReference>
<feature type="domain" description="Ribosomal protein L9" evidence="8">
    <location>
        <begin position="13"/>
        <end position="40"/>
    </location>
</feature>
<dbReference type="InterPro" id="IPR020070">
    <property type="entry name" value="Ribosomal_bL9_N"/>
</dbReference>
<dbReference type="HAMAP" id="MF_00503">
    <property type="entry name" value="Ribosomal_bL9"/>
    <property type="match status" value="1"/>
</dbReference>
<name>E8Q6Q5_BLOVB</name>
<organism evidence="9 10">
    <name type="scientific">Blochmanniella vafra (strain BVAF)</name>
    <dbReference type="NCBI Taxonomy" id="859654"/>
    <lineage>
        <taxon>Bacteria</taxon>
        <taxon>Pseudomonadati</taxon>
        <taxon>Pseudomonadota</taxon>
        <taxon>Gammaproteobacteria</taxon>
        <taxon>Enterobacterales</taxon>
        <taxon>Enterobacteriaceae</taxon>
        <taxon>ant endosymbionts</taxon>
        <taxon>Candidatus Blochmanniella</taxon>
    </lineage>
</organism>
<dbReference type="EMBL" id="CP002189">
    <property type="protein sequence ID" value="ADV33496.1"/>
    <property type="molecule type" value="Genomic_DNA"/>
</dbReference>
<evidence type="ECO:0000313" key="9">
    <source>
        <dbReference type="EMBL" id="ADV33496.1"/>
    </source>
</evidence>
<evidence type="ECO:0000256" key="5">
    <source>
        <dbReference type="ARBA" id="ARBA00023274"/>
    </source>
</evidence>
<dbReference type="OrthoDB" id="9788336at2"/>
<dbReference type="GO" id="GO:1990904">
    <property type="term" value="C:ribonucleoprotein complex"/>
    <property type="evidence" value="ECO:0007669"/>
    <property type="project" value="UniProtKB-KW"/>
</dbReference>
<evidence type="ECO:0000313" key="10">
    <source>
        <dbReference type="Proteomes" id="UP000007464"/>
    </source>
</evidence>
<dbReference type="Pfam" id="PF01281">
    <property type="entry name" value="Ribosomal_L9_N"/>
    <property type="match status" value="1"/>
</dbReference>
<reference evidence="9 10" key="1">
    <citation type="journal article" date="2010" name="BMC Genomics">
        <title>Unprecedented loss of ammonia assimilation capability in a urease-encoding bacterial mutualist.</title>
        <authorList>
            <person name="Williams L.E."/>
            <person name="Wernegreen J.J."/>
        </authorList>
    </citation>
    <scope>NUCLEOTIDE SEQUENCE [LARGE SCALE GENOMIC DNA]</scope>
    <source>
        <strain evidence="9 10">BVAF</strain>
    </source>
</reference>
<dbReference type="HOGENOM" id="CLU_078938_4_1_6"/>
<keyword evidence="10" id="KW-1185">Reference proteome</keyword>
<evidence type="ECO:0000256" key="3">
    <source>
        <dbReference type="ARBA" id="ARBA00022884"/>
    </source>
</evidence>
<keyword evidence="5 7" id="KW-0687">Ribonucleoprotein</keyword>
<comment type="similarity">
    <text evidence="1 7">Belongs to the bacterial ribosomal protein bL9 family.</text>
</comment>
<sequence length="165" mass="18603">MKVILLNSIKKLGLAGDEVVVRSGYARNFLIPQSKAILSTKENIECFKKKKLMFENQFLKKKLEAESCAEMISKLGSITITAKSSIQGKLFGSIGPKDIAKVISELVGVKIYKSQIRLPDRNPLKFIGNYNINIHIYNKISVTLEVKIINLPLCKKDNNEYDDKK</sequence>
<evidence type="ECO:0000259" key="8">
    <source>
        <dbReference type="PROSITE" id="PS00651"/>
    </source>
</evidence>
<dbReference type="InterPro" id="IPR020069">
    <property type="entry name" value="Ribosomal_bL9_C"/>
</dbReference>
<dbReference type="Gene3D" id="3.10.430.100">
    <property type="entry name" value="Ribosomal protein L9, C-terminal domain"/>
    <property type="match status" value="1"/>
</dbReference>
<proteinExistence type="inferred from homology"/>
<dbReference type="KEGG" id="bva:BVAF_087"/>
<dbReference type="GO" id="GO:0019843">
    <property type="term" value="F:rRNA binding"/>
    <property type="evidence" value="ECO:0007669"/>
    <property type="project" value="UniProtKB-UniRule"/>
</dbReference>
<dbReference type="GO" id="GO:0005840">
    <property type="term" value="C:ribosome"/>
    <property type="evidence" value="ECO:0007669"/>
    <property type="project" value="UniProtKB-KW"/>
</dbReference>
<dbReference type="RefSeq" id="WP_013516421.1">
    <property type="nucleotide sequence ID" value="NC_014909.2"/>
</dbReference>
<dbReference type="PROSITE" id="PS00651">
    <property type="entry name" value="RIBOSOMAL_L9"/>
    <property type="match status" value="1"/>
</dbReference>
<comment type="function">
    <text evidence="7">Binds to the 23S rRNA.</text>
</comment>
<dbReference type="InterPro" id="IPR009027">
    <property type="entry name" value="Ribosomal_bL9/RNase_H1_N"/>
</dbReference>
<dbReference type="InterPro" id="IPR020594">
    <property type="entry name" value="Ribosomal_bL9_bac/chp"/>
</dbReference>
<dbReference type="GO" id="GO:0003735">
    <property type="term" value="F:structural constituent of ribosome"/>
    <property type="evidence" value="ECO:0007669"/>
    <property type="project" value="InterPro"/>
</dbReference>
<evidence type="ECO:0000256" key="1">
    <source>
        <dbReference type="ARBA" id="ARBA00010605"/>
    </source>
</evidence>
<dbReference type="NCBIfam" id="TIGR00158">
    <property type="entry name" value="L9"/>
    <property type="match status" value="1"/>
</dbReference>
<dbReference type="AlphaFoldDB" id="E8Q6Q5"/>
<keyword evidence="3 7" id="KW-0694">RNA-binding</keyword>
<evidence type="ECO:0000256" key="7">
    <source>
        <dbReference type="HAMAP-Rule" id="MF_00503"/>
    </source>
</evidence>
<dbReference type="GO" id="GO:0006412">
    <property type="term" value="P:translation"/>
    <property type="evidence" value="ECO:0007669"/>
    <property type="project" value="UniProtKB-UniRule"/>
</dbReference>
<dbReference type="Gene3D" id="3.40.5.10">
    <property type="entry name" value="Ribosomal protein L9, N-terminal domain"/>
    <property type="match status" value="1"/>
</dbReference>
<keyword evidence="2 7" id="KW-0699">rRNA-binding</keyword>
<dbReference type="InterPro" id="IPR036935">
    <property type="entry name" value="Ribosomal_bL9_N_sf"/>
</dbReference>
<protein>
    <recommendedName>
        <fullName evidence="6 7">Large ribosomal subunit protein bL9</fullName>
    </recommendedName>
</protein>
<dbReference type="InterPro" id="IPR000244">
    <property type="entry name" value="Ribosomal_bL9"/>
</dbReference>
<dbReference type="PANTHER" id="PTHR21368">
    <property type="entry name" value="50S RIBOSOMAL PROTEIN L9"/>
    <property type="match status" value="1"/>
</dbReference>